<dbReference type="OrthoDB" id="1751476at2759"/>
<evidence type="ECO:0000313" key="1">
    <source>
        <dbReference type="EMBL" id="RDX86349.1"/>
    </source>
</evidence>
<comment type="caution">
    <text evidence="1">The sequence shown here is derived from an EMBL/GenBank/DDBJ whole genome shotgun (WGS) entry which is preliminary data.</text>
</comment>
<dbReference type="EMBL" id="QJKJ01006541">
    <property type="protein sequence ID" value="RDX86349.1"/>
    <property type="molecule type" value="Genomic_DNA"/>
</dbReference>
<dbReference type="Proteomes" id="UP000257109">
    <property type="component" value="Unassembled WGS sequence"/>
</dbReference>
<sequence length="189" mass="22210">MQTAYIIENKLEYKVRNSEFPENQPSTMITLEGRRWCIADGQTLRFSSTGVCRLYQAITFDSFQLPKSWSCTSSIERDALLMLRFNLVNLKRTKKFFYRKHLKVMFLAHKDESFKVFSIFCKRVQNEKRIYIIEINKKSKQIGVIVGGNSKIKTFKGSVKKVVFFITSLLQEDHTKMVLLRGTIDLFKR</sequence>
<dbReference type="AlphaFoldDB" id="A0A371G711"/>
<protein>
    <submittedName>
        <fullName evidence="1">Uncharacterized protein</fullName>
    </submittedName>
</protein>
<accession>A0A371G711</accession>
<organism evidence="1 2">
    <name type="scientific">Mucuna pruriens</name>
    <name type="common">Velvet bean</name>
    <name type="synonym">Dolichos pruriens</name>
    <dbReference type="NCBI Taxonomy" id="157652"/>
    <lineage>
        <taxon>Eukaryota</taxon>
        <taxon>Viridiplantae</taxon>
        <taxon>Streptophyta</taxon>
        <taxon>Embryophyta</taxon>
        <taxon>Tracheophyta</taxon>
        <taxon>Spermatophyta</taxon>
        <taxon>Magnoliopsida</taxon>
        <taxon>eudicotyledons</taxon>
        <taxon>Gunneridae</taxon>
        <taxon>Pentapetalae</taxon>
        <taxon>rosids</taxon>
        <taxon>fabids</taxon>
        <taxon>Fabales</taxon>
        <taxon>Fabaceae</taxon>
        <taxon>Papilionoideae</taxon>
        <taxon>50 kb inversion clade</taxon>
        <taxon>NPAAA clade</taxon>
        <taxon>indigoferoid/millettioid clade</taxon>
        <taxon>Phaseoleae</taxon>
        <taxon>Mucuna</taxon>
    </lineage>
</organism>
<name>A0A371G711_MUCPR</name>
<reference evidence="1" key="1">
    <citation type="submission" date="2018-05" db="EMBL/GenBank/DDBJ databases">
        <title>Draft genome of Mucuna pruriens seed.</title>
        <authorList>
            <person name="Nnadi N.E."/>
            <person name="Vos R."/>
            <person name="Hasami M.H."/>
            <person name="Devisetty U.K."/>
            <person name="Aguiy J.C."/>
        </authorList>
    </citation>
    <scope>NUCLEOTIDE SEQUENCE [LARGE SCALE GENOMIC DNA]</scope>
    <source>
        <strain evidence="1">JCA_2017</strain>
    </source>
</reference>
<gene>
    <name evidence="1" type="ORF">CR513_32322</name>
</gene>
<feature type="non-terminal residue" evidence="1">
    <location>
        <position position="1"/>
    </location>
</feature>
<proteinExistence type="predicted"/>
<keyword evidence="2" id="KW-1185">Reference proteome</keyword>
<evidence type="ECO:0000313" key="2">
    <source>
        <dbReference type="Proteomes" id="UP000257109"/>
    </source>
</evidence>